<name>A0ABY3VL26_9MYCO</name>
<sequence length="55" mass="5737">MTVLGAVVFGGLLVLGVLWLLVTAPDSETDPGWDNQLWADHGDDAARGGMLTGAR</sequence>
<gene>
    <name evidence="1" type="ORF">MKK62_01790</name>
</gene>
<dbReference type="RefSeq" id="WP_240261836.1">
    <property type="nucleotide sequence ID" value="NZ_CP092488.2"/>
</dbReference>
<proteinExistence type="predicted"/>
<organism evidence="1 2">
    <name type="scientific">Mycobacterium paraterrae</name>
    <dbReference type="NCBI Taxonomy" id="577492"/>
    <lineage>
        <taxon>Bacteria</taxon>
        <taxon>Bacillati</taxon>
        <taxon>Actinomycetota</taxon>
        <taxon>Actinomycetes</taxon>
        <taxon>Mycobacteriales</taxon>
        <taxon>Mycobacteriaceae</taxon>
        <taxon>Mycobacterium</taxon>
    </lineage>
</organism>
<reference evidence="1" key="1">
    <citation type="submission" date="2022-08" db="EMBL/GenBank/DDBJ databases">
        <title>Whole genome sequencing of non-tuberculosis mycobacteria type-strains.</title>
        <authorList>
            <person name="Igarashi Y."/>
            <person name="Osugi A."/>
            <person name="Mitarai S."/>
        </authorList>
    </citation>
    <scope>NUCLEOTIDE SEQUENCE</scope>
    <source>
        <strain evidence="1">DSM 45127</strain>
    </source>
</reference>
<dbReference type="Proteomes" id="UP001055336">
    <property type="component" value="Chromosome"/>
</dbReference>
<keyword evidence="2" id="KW-1185">Reference proteome</keyword>
<accession>A0ABY3VL26</accession>
<dbReference type="EMBL" id="CP092488">
    <property type="protein sequence ID" value="UMB70106.1"/>
    <property type="molecule type" value="Genomic_DNA"/>
</dbReference>
<evidence type="ECO:0000313" key="1">
    <source>
        <dbReference type="EMBL" id="UMB70106.1"/>
    </source>
</evidence>
<protein>
    <submittedName>
        <fullName evidence="1">Uncharacterized protein</fullName>
    </submittedName>
</protein>
<evidence type="ECO:0000313" key="2">
    <source>
        <dbReference type="Proteomes" id="UP001055336"/>
    </source>
</evidence>